<keyword evidence="4" id="KW-0964">Secreted</keyword>
<keyword evidence="8" id="KW-0732">Signal</keyword>
<keyword evidence="5" id="KW-0204">Cytolysis</keyword>
<organism evidence="11 12">
    <name type="scientific">Tachysurus vachellii</name>
    <name type="common">Darkbarbel catfish</name>
    <name type="synonym">Pelteobagrus vachellii</name>
    <dbReference type="NCBI Taxonomy" id="175792"/>
    <lineage>
        <taxon>Eukaryota</taxon>
        <taxon>Metazoa</taxon>
        <taxon>Chordata</taxon>
        <taxon>Craniata</taxon>
        <taxon>Vertebrata</taxon>
        <taxon>Euteleostomi</taxon>
        <taxon>Actinopterygii</taxon>
        <taxon>Neopterygii</taxon>
        <taxon>Teleostei</taxon>
        <taxon>Ostariophysi</taxon>
        <taxon>Siluriformes</taxon>
        <taxon>Bagridae</taxon>
        <taxon>Tachysurus</taxon>
    </lineage>
</organism>
<dbReference type="GO" id="GO:0001913">
    <property type="term" value="P:T cell mediated cytotoxicity"/>
    <property type="evidence" value="ECO:0007669"/>
    <property type="project" value="TreeGrafter"/>
</dbReference>
<reference evidence="11" key="1">
    <citation type="submission" date="2023-08" db="EMBL/GenBank/DDBJ databases">
        <title>Pelteobagrus vachellii genome.</title>
        <authorList>
            <person name="Liu H."/>
        </authorList>
    </citation>
    <scope>NUCLEOTIDE SEQUENCE</scope>
    <source>
        <strain evidence="11">PRFRI_2022a</strain>
        <tissue evidence="11">Muscle</tissue>
    </source>
</reference>
<evidence type="ECO:0000256" key="6">
    <source>
        <dbReference type="ARBA" id="ARBA00023136"/>
    </source>
</evidence>
<dbReference type="InterPro" id="IPR052784">
    <property type="entry name" value="Perforin-1_pore-forming"/>
</dbReference>
<dbReference type="GO" id="GO:0001771">
    <property type="term" value="P:immunological synapse formation"/>
    <property type="evidence" value="ECO:0007669"/>
    <property type="project" value="TreeGrafter"/>
</dbReference>
<dbReference type="EMBL" id="JAVHJS010000012">
    <property type="protein sequence ID" value="KAK2841039.1"/>
    <property type="molecule type" value="Genomic_DNA"/>
</dbReference>
<dbReference type="InterPro" id="IPR000008">
    <property type="entry name" value="C2_dom"/>
</dbReference>
<evidence type="ECO:0000256" key="7">
    <source>
        <dbReference type="ARBA" id="ARBA00023157"/>
    </source>
</evidence>
<evidence type="ECO:0000313" key="12">
    <source>
        <dbReference type="Proteomes" id="UP001187315"/>
    </source>
</evidence>
<comment type="caution">
    <text evidence="11">The sequence shown here is derived from an EMBL/GenBank/DDBJ whole genome shotgun (WGS) entry which is preliminary data.</text>
</comment>
<evidence type="ECO:0000256" key="2">
    <source>
        <dbReference type="ARBA" id="ARBA00004613"/>
    </source>
</evidence>
<evidence type="ECO:0000256" key="5">
    <source>
        <dbReference type="ARBA" id="ARBA00022852"/>
    </source>
</evidence>
<evidence type="ECO:0000259" key="9">
    <source>
        <dbReference type="PROSITE" id="PS50004"/>
    </source>
</evidence>
<dbReference type="SMART" id="SM00457">
    <property type="entry name" value="MACPF"/>
    <property type="match status" value="1"/>
</dbReference>
<dbReference type="SUPFAM" id="SSF49562">
    <property type="entry name" value="C2 domain (Calcium/lipid-binding domain, CaLB)"/>
    <property type="match status" value="1"/>
</dbReference>
<dbReference type="SMART" id="SM00239">
    <property type="entry name" value="C2"/>
    <property type="match status" value="1"/>
</dbReference>
<feature type="domain" description="MACPF" evidence="10">
    <location>
        <begin position="44"/>
        <end position="379"/>
    </location>
</feature>
<name>A0AA88MLP8_TACVA</name>
<evidence type="ECO:0000256" key="1">
    <source>
        <dbReference type="ARBA" id="ARBA00004370"/>
    </source>
</evidence>
<dbReference type="GO" id="GO:0005576">
    <property type="term" value="C:extracellular region"/>
    <property type="evidence" value="ECO:0007669"/>
    <property type="project" value="UniProtKB-SubCell"/>
</dbReference>
<dbReference type="PANTHER" id="PTHR46096:SF1">
    <property type="entry name" value="PERFORIN 1.5"/>
    <property type="match status" value="1"/>
</dbReference>
<dbReference type="Gene3D" id="2.60.40.150">
    <property type="entry name" value="C2 domain"/>
    <property type="match status" value="1"/>
</dbReference>
<dbReference type="GO" id="GO:0016020">
    <property type="term" value="C:membrane"/>
    <property type="evidence" value="ECO:0007669"/>
    <property type="project" value="UniProtKB-SubCell"/>
</dbReference>
<comment type="subcellular location">
    <subcellularLocation>
        <location evidence="1">Membrane</location>
    </subcellularLocation>
    <subcellularLocation>
        <location evidence="2">Secreted</location>
    </subcellularLocation>
</comment>
<evidence type="ECO:0000256" key="3">
    <source>
        <dbReference type="ARBA" id="ARBA00009214"/>
    </source>
</evidence>
<proteinExistence type="inferred from homology"/>
<dbReference type="PROSITE" id="PS00279">
    <property type="entry name" value="MACPF_1"/>
    <property type="match status" value="1"/>
</dbReference>
<dbReference type="InterPro" id="IPR020864">
    <property type="entry name" value="MACPF"/>
</dbReference>
<dbReference type="GO" id="GO:0031640">
    <property type="term" value="P:killing of cells of another organism"/>
    <property type="evidence" value="ECO:0007669"/>
    <property type="project" value="UniProtKB-KW"/>
</dbReference>
<dbReference type="InterPro" id="IPR035892">
    <property type="entry name" value="C2_domain_sf"/>
</dbReference>
<dbReference type="PANTHER" id="PTHR46096">
    <property type="entry name" value="PERFORIN-1"/>
    <property type="match status" value="1"/>
</dbReference>
<evidence type="ECO:0000259" key="10">
    <source>
        <dbReference type="PROSITE" id="PS51412"/>
    </source>
</evidence>
<evidence type="ECO:0000256" key="4">
    <source>
        <dbReference type="ARBA" id="ARBA00022525"/>
    </source>
</evidence>
<dbReference type="GO" id="GO:0051607">
    <property type="term" value="P:defense response to virus"/>
    <property type="evidence" value="ECO:0007669"/>
    <property type="project" value="TreeGrafter"/>
</dbReference>
<keyword evidence="12" id="KW-1185">Reference proteome</keyword>
<dbReference type="Pfam" id="PF01823">
    <property type="entry name" value="MACPF"/>
    <property type="match status" value="1"/>
</dbReference>
<evidence type="ECO:0000256" key="8">
    <source>
        <dbReference type="SAM" id="SignalP"/>
    </source>
</evidence>
<protein>
    <recommendedName>
        <fullName evidence="13">Perforin-1-like</fullName>
    </recommendedName>
</protein>
<evidence type="ECO:0008006" key="13">
    <source>
        <dbReference type="Google" id="ProtNLM"/>
    </source>
</evidence>
<feature type="chain" id="PRO_5041665578" description="Perforin-1-like" evidence="8">
    <location>
        <begin position="40"/>
        <end position="521"/>
    </location>
</feature>
<keyword evidence="7" id="KW-1015">Disulfide bond</keyword>
<evidence type="ECO:0000313" key="11">
    <source>
        <dbReference type="EMBL" id="KAK2841039.1"/>
    </source>
</evidence>
<dbReference type="Proteomes" id="UP001187315">
    <property type="component" value="Unassembled WGS sequence"/>
</dbReference>
<dbReference type="PROSITE" id="PS50004">
    <property type="entry name" value="C2"/>
    <property type="match status" value="1"/>
</dbReference>
<dbReference type="AlphaFoldDB" id="A0AA88MLP8"/>
<keyword evidence="6" id="KW-0472">Membrane</keyword>
<dbReference type="GO" id="GO:0022829">
    <property type="term" value="F:wide pore channel activity"/>
    <property type="evidence" value="ECO:0007669"/>
    <property type="project" value="TreeGrafter"/>
</dbReference>
<sequence>MLDNFALVKEAVMGLHKCTGLHLLVCISTILTLCHQSSACHLGTETECKKAPFVPGSNLAGEGFDVVSLRRKGAYLINVRSYKFDNNTCTVCPNQLQQGEMQKLPLAVVDWRSFSRCRKQLSSSLHYSIDSLIKSSTSLIDNNWAVDLTLDDWGKAVLGGSHSDIAKFAREQHMMDKVTFALHEISCIYYSYRVMDRPELSAEFKKRLHQLPRNYSEKTKSQYQRIIDTYGTHYIHHVYLGGRMRQVTAFRTCLATQKGFLEFDIRNCLNIELKIALGFLPANISYSNKCSNILKDNINMGFYQDFLTKKLEVLGGESLDDTYANWFNSLRENPDIISYAILPLHHLVADSELSSSLSKAVSEYIEENMIPLEQNQYHKCNPTPNLDHNCCPLRTGRGTLRVTVQRASGLNADFFSQTDAYVKVWYNNMYKETNIVMNNNNPVWDITFNFGSIEFGHVLLIEVWDSDVRFDDLLGRCSIYPERGTQSNSCSLSSGVFFFMYSTQCDAHLGGHWCRHYSPKA</sequence>
<dbReference type="Pfam" id="PF00168">
    <property type="entry name" value="C2"/>
    <property type="match status" value="1"/>
</dbReference>
<feature type="signal peptide" evidence="8">
    <location>
        <begin position="1"/>
        <end position="39"/>
    </location>
</feature>
<dbReference type="InterPro" id="IPR020863">
    <property type="entry name" value="MACPF_CS"/>
</dbReference>
<comment type="similarity">
    <text evidence="3">Belongs to the complement C6/C7/C8/C9 family.</text>
</comment>
<gene>
    <name evidence="11" type="ORF">Q7C36_012618</name>
</gene>
<feature type="domain" description="C2" evidence="9">
    <location>
        <begin position="380"/>
        <end position="497"/>
    </location>
</feature>
<dbReference type="PROSITE" id="PS51412">
    <property type="entry name" value="MACPF_2"/>
    <property type="match status" value="1"/>
</dbReference>
<accession>A0AA88MLP8</accession>